<gene>
    <name evidence="1" type="ORF">NMH_2271</name>
</gene>
<comment type="caution">
    <text evidence="1">The sequence shown here is derived from an EMBL/GenBank/DDBJ whole genome shotgun (WGS) entry which is preliminary data.</text>
</comment>
<sequence>MPAPATIRQIPLFFPNRLQVSPIRRVMPPPPFKGNARVNGFAVGKAAGYRYVS</sequence>
<dbReference type="Proteomes" id="UP000032707">
    <property type="component" value="Unassembled WGS sequence"/>
</dbReference>
<proteinExistence type="predicted"/>
<protein>
    <submittedName>
        <fullName evidence="1">Uncharacterized protein</fullName>
    </submittedName>
</protein>
<dbReference type="PATRIC" id="fig|909420.4.peg.2504"/>
<organism evidence="1 2">
    <name type="scientific">Neisseria meningitidis serogroup B / serotype 15 (strain H44/76)</name>
    <dbReference type="NCBI Taxonomy" id="909420"/>
    <lineage>
        <taxon>Bacteria</taxon>
        <taxon>Pseudomonadati</taxon>
        <taxon>Pseudomonadota</taxon>
        <taxon>Betaproteobacteria</taxon>
        <taxon>Neisseriales</taxon>
        <taxon>Neisseriaceae</taxon>
        <taxon>Neisseria</taxon>
    </lineage>
</organism>
<evidence type="ECO:0000313" key="1">
    <source>
        <dbReference type="EMBL" id="EFV62610.1"/>
    </source>
</evidence>
<reference evidence="1 2" key="1">
    <citation type="journal article" date="2011" name="J. Bacteriol.">
        <title>Genome sequence of Neisseria meningitidis serogroup B strain H44/76.</title>
        <authorList>
            <person name="Piet J.R."/>
            <person name="Huis In 't Veld R.A."/>
            <person name="van Schaik B.D."/>
            <person name="van Kampen A.H."/>
            <person name="Baas F."/>
            <person name="van de Beek D."/>
            <person name="Pannekoek Y."/>
            <person name="van der Ende A."/>
        </authorList>
    </citation>
    <scope>NUCLEOTIDE SEQUENCE [LARGE SCALE GENOMIC DNA]</scope>
    <source>
        <strain evidence="1 2">H44/76</strain>
    </source>
</reference>
<name>E6N0F6_NEIMH</name>
<dbReference type="EMBL" id="AEQZ01000045">
    <property type="protein sequence ID" value="EFV62610.1"/>
    <property type="molecule type" value="Genomic_DNA"/>
</dbReference>
<accession>E6N0F6</accession>
<dbReference type="AlphaFoldDB" id="E6N0F6"/>
<evidence type="ECO:0000313" key="2">
    <source>
        <dbReference type="Proteomes" id="UP000032707"/>
    </source>
</evidence>